<dbReference type="InterPro" id="IPR051726">
    <property type="entry name" value="Chitin_Synth_Reg"/>
</dbReference>
<feature type="compositionally biased region" description="Polar residues" evidence="3">
    <location>
        <begin position="1"/>
        <end position="12"/>
    </location>
</feature>
<organism evidence="4 5">
    <name type="scientific">Candida parapsilosis</name>
    <name type="common">Yeast</name>
    <dbReference type="NCBI Taxonomy" id="5480"/>
    <lineage>
        <taxon>Eukaryota</taxon>
        <taxon>Fungi</taxon>
        <taxon>Dikarya</taxon>
        <taxon>Ascomycota</taxon>
        <taxon>Saccharomycotina</taxon>
        <taxon>Pichiomycetes</taxon>
        <taxon>Debaryomycetaceae</taxon>
        <taxon>Candida/Lodderomyces clade</taxon>
        <taxon>Candida</taxon>
    </lineage>
</organism>
<dbReference type="OrthoDB" id="272077at2759"/>
<gene>
    <name evidence="4" type="ORF">FOB60_002709</name>
</gene>
<feature type="region of interest" description="Disordered" evidence="3">
    <location>
        <begin position="1"/>
        <end position="282"/>
    </location>
</feature>
<dbReference type="EMBL" id="JABWAB010000004">
    <property type="protein sequence ID" value="KAF6052453.1"/>
    <property type="molecule type" value="Genomic_DNA"/>
</dbReference>
<feature type="compositionally biased region" description="Low complexity" evidence="3">
    <location>
        <begin position="80"/>
        <end position="107"/>
    </location>
</feature>
<feature type="compositionally biased region" description="Low complexity" evidence="3">
    <location>
        <begin position="414"/>
        <end position="429"/>
    </location>
</feature>
<name>A0A8X7TBH0_CANPA</name>
<dbReference type="SMART" id="SM00671">
    <property type="entry name" value="SEL1"/>
    <property type="match status" value="6"/>
</dbReference>
<evidence type="ECO:0000256" key="3">
    <source>
        <dbReference type="SAM" id="MobiDB-lite"/>
    </source>
</evidence>
<feature type="compositionally biased region" description="Low complexity" evidence="3">
    <location>
        <begin position="114"/>
        <end position="161"/>
    </location>
</feature>
<dbReference type="AlphaFoldDB" id="A0A8X7TBH0"/>
<evidence type="ECO:0000313" key="4">
    <source>
        <dbReference type="EMBL" id="KAF6052453.1"/>
    </source>
</evidence>
<keyword evidence="1" id="KW-0597">Phosphoprotein</keyword>
<dbReference type="InterPro" id="IPR006597">
    <property type="entry name" value="Sel1-like"/>
</dbReference>
<evidence type="ECO:0000256" key="1">
    <source>
        <dbReference type="ARBA" id="ARBA00022553"/>
    </source>
</evidence>
<dbReference type="InterPro" id="IPR011990">
    <property type="entry name" value="TPR-like_helical_dom_sf"/>
</dbReference>
<dbReference type="Gene3D" id="1.25.40.10">
    <property type="entry name" value="Tetratricopeptide repeat domain"/>
    <property type="match status" value="2"/>
</dbReference>
<dbReference type="Pfam" id="PF08238">
    <property type="entry name" value="Sel1"/>
    <property type="match status" value="7"/>
</dbReference>
<protein>
    <submittedName>
        <fullName evidence="4">Sel1 repeat family protein</fullName>
    </submittedName>
</protein>
<feature type="compositionally biased region" description="Polar residues" evidence="3">
    <location>
        <begin position="273"/>
        <end position="282"/>
    </location>
</feature>
<evidence type="ECO:0000256" key="2">
    <source>
        <dbReference type="ARBA" id="ARBA00022737"/>
    </source>
</evidence>
<feature type="compositionally biased region" description="Basic and acidic residues" evidence="3">
    <location>
        <begin position="439"/>
        <end position="448"/>
    </location>
</feature>
<dbReference type="FunFam" id="1.25.40.10:FF:000707">
    <property type="entry name" value="Chitin synthase regulatory factor 3"/>
    <property type="match status" value="1"/>
</dbReference>
<feature type="compositionally biased region" description="Low complexity" evidence="3">
    <location>
        <begin position="44"/>
        <end position="54"/>
    </location>
</feature>
<sequence length="796" mass="88572">MSSGSSHPYRQVTSSNSSATTTATTATTATTTTPYPLSDFNQASQSDPSDSSPSMTEVTSGMEDLHLPPNHNPKPYIPHQQEQMQMQSQSQSQQQYGQERAQQFQYEPIPPPQHQYQYPQQPQYQPQYQQQQNNARHASAPQHQPHQQPQQQPQQHSSAQRQKYRSLLANDDGSEKQQRLSSLPTHLMPNLSHSSSGNSSPKSGGQLSPNEQHFYQQEEQQQQQYQQSHYQQVPDSAVYESPKIGVTSPSSAPYPVYDSTPASPPPVFASKDNGITSPPSNPLSATSSVVNFNLNNNANTNNLDHQVFSRSENNLSAPSLAVSTSKYGHNRSVSSTSSFFYDRNDNSSMIDFNQNVIQSYLGSNSANLMPRIKTLELYRKNAKKSNDPNVLFQYAQYMLQTALMLAAESTNNTTTSTLTNTTGSSGDNTPINNRSIENSPRKPDTSNKDKHKKNKSIDFSSIEVEGNEKKLRKAFLKEAVYYLKKLSDKGYTEAQYLLGDAYSSGALDKIDNRDAFILFQAAAKHGHIESAYRTSYCYEEGLGTGRDARKAVEYLKIAASRNHPAAMYKLGVYSFYNRMGLPNDMNTKKMGIKWLTRATNVATELTAAAPYELGKLYYHGFKDIVLQDVKYALELYAQAASLGHTQSAAILGHHYEVGEVLPQDSNLSIHYYTQAALGGDPNSMLAMCAWYLVGSDPYLPKDEQEAFEWAKRAASCNLPKAQFALANFYEKGIGCIKNTKEAQAWYTRAAENGDAKSLTRLTDKEVVARIQKKLKKRPVVNHADGSAAQEKDCVIM</sequence>
<feature type="compositionally biased region" description="Low complexity" evidence="3">
    <location>
        <begin position="192"/>
        <end position="232"/>
    </location>
</feature>
<evidence type="ECO:0000313" key="5">
    <source>
        <dbReference type="Proteomes" id="UP000590412"/>
    </source>
</evidence>
<comment type="caution">
    <text evidence="4">The sequence shown here is derived from an EMBL/GenBank/DDBJ whole genome shotgun (WGS) entry which is preliminary data.</text>
</comment>
<dbReference type="PANTHER" id="PTHR46430:SF1">
    <property type="entry name" value="CHITIN SYNTHASE REGULATOR SKT5-RELATED"/>
    <property type="match status" value="1"/>
</dbReference>
<accession>A0A8X7TBH0</accession>
<reference evidence="4" key="1">
    <citation type="submission" date="2020-03" db="EMBL/GenBank/DDBJ databases">
        <title>FDA dAtabase for Regulatory Grade micrObial Sequences (FDA-ARGOS): Supporting development and validation of Infectious Disease Dx tests.</title>
        <authorList>
            <person name="Campos J."/>
            <person name="Goldberg B."/>
            <person name="Tallon L."/>
            <person name="Sadzewicz L."/>
            <person name="Vavikolanu K."/>
            <person name="Mehta A."/>
            <person name="Aluvathingal J."/>
            <person name="Nadendla S."/>
            <person name="Nandy P."/>
            <person name="Geyer C."/>
            <person name="Yan Y."/>
            <person name="Sichtig H."/>
        </authorList>
    </citation>
    <scope>NUCLEOTIDE SEQUENCE [LARGE SCALE GENOMIC DNA]</scope>
    <source>
        <strain evidence="4">FDAARGOS_652</strain>
    </source>
</reference>
<keyword evidence="2" id="KW-0677">Repeat</keyword>
<dbReference type="Proteomes" id="UP000590412">
    <property type="component" value="Unassembled WGS sequence"/>
</dbReference>
<proteinExistence type="predicted"/>
<feature type="compositionally biased region" description="Low complexity" evidence="3">
    <location>
        <begin position="13"/>
        <end position="33"/>
    </location>
</feature>
<dbReference type="SUPFAM" id="SSF81901">
    <property type="entry name" value="HCP-like"/>
    <property type="match status" value="1"/>
</dbReference>
<dbReference type="PANTHER" id="PTHR46430">
    <property type="entry name" value="PROTEIN SKT5-RELATED"/>
    <property type="match status" value="1"/>
</dbReference>
<feature type="region of interest" description="Disordered" evidence="3">
    <location>
        <begin position="414"/>
        <end position="454"/>
    </location>
</feature>